<dbReference type="CDD" id="cd02247">
    <property type="entry name" value="cupin_pirin_C"/>
    <property type="match status" value="1"/>
</dbReference>
<dbReference type="SUPFAM" id="SSF51182">
    <property type="entry name" value="RmlC-like cupins"/>
    <property type="match status" value="1"/>
</dbReference>
<dbReference type="Pfam" id="PF02678">
    <property type="entry name" value="Pirin"/>
    <property type="match status" value="1"/>
</dbReference>
<dbReference type="AlphaFoldDB" id="A0AAU8QF17"/>
<evidence type="ECO:0000256" key="3">
    <source>
        <dbReference type="RuleBase" id="RU003457"/>
    </source>
</evidence>
<keyword evidence="2" id="KW-0408">Iron</keyword>
<dbReference type="InterPro" id="IPR003829">
    <property type="entry name" value="Pirin_N_dom"/>
</dbReference>
<dbReference type="Proteomes" id="UP000006465">
    <property type="component" value="Chromosome"/>
</dbReference>
<evidence type="ECO:0000313" key="6">
    <source>
        <dbReference type="EMBL" id="AFK17232.1"/>
    </source>
</evidence>
<dbReference type="RefSeq" id="WP_014367466.1">
    <property type="nucleotide sequence ID" value="NC_017945.3"/>
</dbReference>
<organism evidence="6 7">
    <name type="scientific">Corynebacterium pseudotuberculosis 258</name>
    <dbReference type="NCBI Taxonomy" id="1168865"/>
    <lineage>
        <taxon>Bacteria</taxon>
        <taxon>Bacillati</taxon>
        <taxon>Actinomycetota</taxon>
        <taxon>Actinomycetes</taxon>
        <taxon>Mycobacteriales</taxon>
        <taxon>Corynebacteriaceae</taxon>
        <taxon>Corynebacterium</taxon>
    </lineage>
</organism>
<evidence type="ECO:0000256" key="2">
    <source>
        <dbReference type="PIRSR" id="PIRSR006232-1"/>
    </source>
</evidence>
<protein>
    <submittedName>
        <fullName evidence="6">Pirin family protein</fullName>
    </submittedName>
</protein>
<dbReference type="Pfam" id="PF05726">
    <property type="entry name" value="Pirin_C"/>
    <property type="match status" value="1"/>
</dbReference>
<dbReference type="PANTHER" id="PTHR13903:SF8">
    <property type="entry name" value="PIRIN"/>
    <property type="match status" value="1"/>
</dbReference>
<keyword evidence="2" id="KW-0479">Metal-binding</keyword>
<dbReference type="CDD" id="cd02909">
    <property type="entry name" value="cupin_pirin_N"/>
    <property type="match status" value="1"/>
</dbReference>
<feature type="domain" description="Pirin C-terminal" evidence="5">
    <location>
        <begin position="185"/>
        <end position="283"/>
    </location>
</feature>
<name>A0AAU8QF17_CORPS</name>
<feature type="binding site" evidence="2">
    <location>
        <position position="70"/>
    </location>
    <ligand>
        <name>Fe cation</name>
        <dbReference type="ChEBI" id="CHEBI:24875"/>
    </ligand>
</feature>
<feature type="binding site" evidence="2">
    <location>
        <position position="116"/>
    </location>
    <ligand>
        <name>Fe cation</name>
        <dbReference type="ChEBI" id="CHEBI:24875"/>
    </ligand>
</feature>
<feature type="domain" description="Pirin N-terminal" evidence="4">
    <location>
        <begin position="32"/>
        <end position="132"/>
    </location>
</feature>
<evidence type="ECO:0000259" key="5">
    <source>
        <dbReference type="Pfam" id="PF05726"/>
    </source>
</evidence>
<evidence type="ECO:0000313" key="7">
    <source>
        <dbReference type="Proteomes" id="UP000006465"/>
    </source>
</evidence>
<evidence type="ECO:0000256" key="1">
    <source>
        <dbReference type="ARBA" id="ARBA00008416"/>
    </source>
</evidence>
<dbReference type="InterPro" id="IPR011051">
    <property type="entry name" value="RmlC_Cupin_sf"/>
</dbReference>
<proteinExistence type="inferred from homology"/>
<dbReference type="PIRSF" id="PIRSF006232">
    <property type="entry name" value="Pirin"/>
    <property type="match status" value="1"/>
</dbReference>
<feature type="binding site" evidence="2">
    <location>
        <position position="72"/>
    </location>
    <ligand>
        <name>Fe cation</name>
        <dbReference type="ChEBI" id="CHEBI:24875"/>
    </ligand>
</feature>
<dbReference type="InterPro" id="IPR014710">
    <property type="entry name" value="RmlC-like_jellyroll"/>
</dbReference>
<comment type="cofactor">
    <cofactor evidence="2">
        <name>Fe cation</name>
        <dbReference type="ChEBI" id="CHEBI:24875"/>
    </cofactor>
    <text evidence="2">Binds 1 Fe cation per subunit.</text>
</comment>
<feature type="binding site" evidence="2">
    <location>
        <position position="114"/>
    </location>
    <ligand>
        <name>Fe cation</name>
        <dbReference type="ChEBI" id="CHEBI:24875"/>
    </ligand>
</feature>
<dbReference type="PANTHER" id="PTHR13903">
    <property type="entry name" value="PIRIN-RELATED"/>
    <property type="match status" value="1"/>
</dbReference>
<dbReference type="Gene3D" id="2.60.120.10">
    <property type="entry name" value="Jelly Rolls"/>
    <property type="match status" value="2"/>
</dbReference>
<accession>A0AAU8QF17</accession>
<reference evidence="6 7" key="1">
    <citation type="journal article" date="2013" name="J. Biotechnol.">
        <title>Genome sequence of Corynebacterium pseudotuberculosis biovar equi strain 258 and prediction of antigenic targets to improve biotechnological vaccine production.</title>
        <authorList>
            <person name="Soares S.C."/>
            <person name="Trost E."/>
            <person name="Ramos R.T."/>
            <person name="Carneiro A.R."/>
            <person name="Santos A.R."/>
            <person name="Pinto A.C."/>
            <person name="Barbosa E."/>
            <person name="Aburjaile F."/>
            <person name="Ali A."/>
            <person name="Diniz C.A."/>
            <person name="Hassan S.S."/>
            <person name="Fiaux K."/>
            <person name="Guimaraes L.C."/>
            <person name="Bakhtiar S.M."/>
            <person name="Pereira U."/>
            <person name="Almeida S.S."/>
            <person name="Abreu V.A."/>
            <person name="Rocha F.S."/>
            <person name="Dorella F.A."/>
            <person name="Miyoshi A."/>
            <person name="Silva A."/>
            <person name="Azevedo V."/>
            <person name="Tauch A."/>
        </authorList>
    </citation>
    <scope>NUCLEOTIDE SEQUENCE [LARGE SCALE GENOMIC DNA]</scope>
    <source>
        <strain evidence="6 7">258</strain>
    </source>
</reference>
<dbReference type="EMBL" id="CP003540">
    <property type="protein sequence ID" value="AFK17232.1"/>
    <property type="molecule type" value="Genomic_DNA"/>
</dbReference>
<evidence type="ECO:0000259" key="4">
    <source>
        <dbReference type="Pfam" id="PF02678"/>
    </source>
</evidence>
<dbReference type="InterPro" id="IPR008778">
    <property type="entry name" value="Pirin_C_dom"/>
</dbReference>
<dbReference type="GO" id="GO:0046872">
    <property type="term" value="F:metal ion binding"/>
    <property type="evidence" value="ECO:0007669"/>
    <property type="project" value="UniProtKB-KW"/>
</dbReference>
<sequence length="336" mass="36214">MEDIKSGSQTRRVPVEIITAREVPLGGLRAMTVRRTLPQKKRTLIGAWCFVDHYGPDDVSQTGGMDVAPHPHSGLQTVSWLFRGEIEHRDSGSNVGIVRPGEVNLMTSGAGICHSEVSTATTGTLHGVQLWVALPESVRETAPRSFEHYAPDPIELEEGQAIVFLGELCGTKSPVKTFTPLVGAEICIRKNSSLTLALDSTFEHGVLVGAGMIAVEGVSIPHAALAYVGVGADHIVITNQSDSDGRVLLIGGQPFAEEIVMWWNFVGRSTEDIRKARQEWQAHTDRFGKVIGYQGHGGTNDAGEGINSQGLARIEAPTLPNATLRPRHNPAPYARP</sequence>
<dbReference type="InterPro" id="IPR012093">
    <property type="entry name" value="Pirin"/>
</dbReference>
<gene>
    <name evidence="6" type="ORF">CP258_08190</name>
</gene>
<comment type="similarity">
    <text evidence="1 3">Belongs to the pirin family.</text>
</comment>
<dbReference type="KEGG" id="coe:CP258_08190"/>